<evidence type="ECO:0000256" key="2">
    <source>
        <dbReference type="ARBA" id="ARBA00006175"/>
    </source>
</evidence>
<feature type="transmembrane region" description="Helical" evidence="10">
    <location>
        <begin position="93"/>
        <end position="112"/>
    </location>
</feature>
<protein>
    <recommendedName>
        <fullName evidence="13">Aquaporin-like protein</fullName>
    </recommendedName>
</protein>
<dbReference type="PANTHER" id="PTHR19139">
    <property type="entry name" value="AQUAPORIN TRANSPORTER"/>
    <property type="match status" value="1"/>
</dbReference>
<proteinExistence type="inferred from homology"/>
<evidence type="ECO:0008006" key="13">
    <source>
        <dbReference type="Google" id="ProtNLM"/>
    </source>
</evidence>
<dbReference type="SUPFAM" id="SSF81338">
    <property type="entry name" value="Aquaporin-like"/>
    <property type="match status" value="1"/>
</dbReference>
<dbReference type="PANTHER" id="PTHR19139:SF199">
    <property type="entry name" value="MIP17260P"/>
    <property type="match status" value="1"/>
</dbReference>
<keyword evidence="4 8" id="KW-0812">Transmembrane</keyword>
<keyword evidence="3 8" id="KW-0813">Transport</keyword>
<evidence type="ECO:0000256" key="6">
    <source>
        <dbReference type="ARBA" id="ARBA00022989"/>
    </source>
</evidence>
<feature type="transmembrane region" description="Helical" evidence="10">
    <location>
        <begin position="138"/>
        <end position="156"/>
    </location>
</feature>
<dbReference type="GO" id="GO:0005886">
    <property type="term" value="C:plasma membrane"/>
    <property type="evidence" value="ECO:0007669"/>
    <property type="project" value="TreeGrafter"/>
</dbReference>
<feature type="transmembrane region" description="Helical" evidence="10">
    <location>
        <begin position="248"/>
        <end position="271"/>
    </location>
</feature>
<dbReference type="PRINTS" id="PR00783">
    <property type="entry name" value="MINTRINSICP"/>
</dbReference>
<keyword evidence="12" id="KW-1185">Reference proteome</keyword>
<name>A0AAD3TXZ2_9TREE</name>
<reference evidence="11" key="2">
    <citation type="submission" date="2023-06" db="EMBL/GenBank/DDBJ databases">
        <authorList>
            <person name="Kobayashi Y."/>
            <person name="Kayamori A."/>
            <person name="Aoki K."/>
            <person name="Shiwa Y."/>
            <person name="Fujita N."/>
            <person name="Sugita T."/>
            <person name="Iwasaki W."/>
            <person name="Tanaka N."/>
            <person name="Takashima M."/>
        </authorList>
    </citation>
    <scope>NUCLEOTIDE SEQUENCE</scope>
    <source>
        <strain evidence="11">HIS016</strain>
    </source>
</reference>
<dbReference type="InterPro" id="IPR000425">
    <property type="entry name" value="MIP"/>
</dbReference>
<feature type="transmembrane region" description="Helical" evidence="10">
    <location>
        <begin position="176"/>
        <end position="199"/>
    </location>
</feature>
<evidence type="ECO:0000256" key="5">
    <source>
        <dbReference type="ARBA" id="ARBA00022737"/>
    </source>
</evidence>
<accession>A0AAD3TXZ2</accession>
<comment type="subcellular location">
    <subcellularLocation>
        <location evidence="1">Membrane</location>
        <topology evidence="1">Multi-pass membrane protein</topology>
    </subcellularLocation>
</comment>
<evidence type="ECO:0000256" key="8">
    <source>
        <dbReference type="RuleBase" id="RU000477"/>
    </source>
</evidence>
<dbReference type="EMBL" id="BTCM01000006">
    <property type="protein sequence ID" value="GMK58818.1"/>
    <property type="molecule type" value="Genomic_DNA"/>
</dbReference>
<dbReference type="InterPro" id="IPR034294">
    <property type="entry name" value="Aquaporin_transptr"/>
</dbReference>
<dbReference type="FunFam" id="1.20.1080.10:FF:000014">
    <property type="entry name" value="Aquaporin 1"/>
    <property type="match status" value="1"/>
</dbReference>
<evidence type="ECO:0000256" key="7">
    <source>
        <dbReference type="ARBA" id="ARBA00023136"/>
    </source>
</evidence>
<evidence type="ECO:0000256" key="1">
    <source>
        <dbReference type="ARBA" id="ARBA00004141"/>
    </source>
</evidence>
<feature type="transmembrane region" description="Helical" evidence="10">
    <location>
        <begin position="45"/>
        <end position="73"/>
    </location>
</feature>
<feature type="region of interest" description="Disordered" evidence="9">
    <location>
        <begin position="1"/>
        <end position="34"/>
    </location>
</feature>
<dbReference type="Proteomes" id="UP001222932">
    <property type="component" value="Unassembled WGS sequence"/>
</dbReference>
<organism evidence="11 12">
    <name type="scientific">Cutaneotrichosporon spelunceum</name>
    <dbReference type="NCBI Taxonomy" id="1672016"/>
    <lineage>
        <taxon>Eukaryota</taxon>
        <taxon>Fungi</taxon>
        <taxon>Dikarya</taxon>
        <taxon>Basidiomycota</taxon>
        <taxon>Agaricomycotina</taxon>
        <taxon>Tremellomycetes</taxon>
        <taxon>Trichosporonales</taxon>
        <taxon>Trichosporonaceae</taxon>
        <taxon>Cutaneotrichosporon</taxon>
    </lineage>
</organism>
<keyword evidence="7 10" id="KW-0472">Membrane</keyword>
<dbReference type="AlphaFoldDB" id="A0AAD3TXZ2"/>
<dbReference type="GO" id="GO:0015250">
    <property type="term" value="F:water channel activity"/>
    <property type="evidence" value="ECO:0007669"/>
    <property type="project" value="TreeGrafter"/>
</dbReference>
<reference evidence="11" key="1">
    <citation type="journal article" date="2023" name="BMC Genomics">
        <title>Chromosome-level genome assemblies of Cutaneotrichosporon spp. (Trichosporonales, Basidiomycota) reveal imbalanced evolution between nucleotide sequences and chromosome synteny.</title>
        <authorList>
            <person name="Kobayashi Y."/>
            <person name="Kayamori A."/>
            <person name="Aoki K."/>
            <person name="Shiwa Y."/>
            <person name="Matsutani M."/>
            <person name="Fujita N."/>
            <person name="Sugita T."/>
            <person name="Iwasaki W."/>
            <person name="Tanaka N."/>
            <person name="Takashima M."/>
        </authorList>
    </citation>
    <scope>NUCLEOTIDE SEQUENCE</scope>
    <source>
        <strain evidence="11">HIS016</strain>
    </source>
</reference>
<evidence type="ECO:0000313" key="11">
    <source>
        <dbReference type="EMBL" id="GMK58818.1"/>
    </source>
</evidence>
<comment type="caution">
    <text evidence="11">The sequence shown here is derived from an EMBL/GenBank/DDBJ whole genome shotgun (WGS) entry which is preliminary data.</text>
</comment>
<dbReference type="InterPro" id="IPR023271">
    <property type="entry name" value="Aquaporin-like"/>
</dbReference>
<evidence type="ECO:0000256" key="4">
    <source>
        <dbReference type="ARBA" id="ARBA00022692"/>
    </source>
</evidence>
<evidence type="ECO:0000256" key="9">
    <source>
        <dbReference type="SAM" id="MobiDB-lite"/>
    </source>
</evidence>
<sequence length="316" mass="33353">MSPVLPTHNEAHSSASTASPGDDEKSRREQTNLVRPGNLAGRNHLIAILGEFVGTFFFLLFSLGGTSVALQAANSVTGNINPAGASVANSDNLLYIALVFGVSLAACVWVFFRVSGGLFNPAVTLAFVVTKNISPLRGVYLTIAQFAGGLAGAAVADGLTPGPLLAATTLGGGASIVQGLFLEMFMTSMLVLTILMTAVEKHRATMAAPIAIGMSFFVCEAFSVYYTGGSLNPARSLAPAAVNKSFPGYFWIYFLGPVLGSLLAVAFYMLLKHLQYETNLGPDCDGDGYTHAYDQDARARLDRIENLLARTAERTV</sequence>
<evidence type="ECO:0000256" key="3">
    <source>
        <dbReference type="ARBA" id="ARBA00022448"/>
    </source>
</evidence>
<gene>
    <name evidence="11" type="ORF">CspeluHIS016_0602600</name>
</gene>
<keyword evidence="5" id="KW-0677">Repeat</keyword>
<dbReference type="Gene3D" id="1.20.1080.10">
    <property type="entry name" value="Glycerol uptake facilitator protein"/>
    <property type="match status" value="1"/>
</dbReference>
<keyword evidence="6 10" id="KW-1133">Transmembrane helix</keyword>
<evidence type="ECO:0000313" key="12">
    <source>
        <dbReference type="Proteomes" id="UP001222932"/>
    </source>
</evidence>
<comment type="similarity">
    <text evidence="2 8">Belongs to the MIP/aquaporin (TC 1.A.8) family.</text>
</comment>
<evidence type="ECO:0000256" key="10">
    <source>
        <dbReference type="SAM" id="Phobius"/>
    </source>
</evidence>
<feature type="transmembrane region" description="Helical" evidence="10">
    <location>
        <begin position="206"/>
        <end position="228"/>
    </location>
</feature>
<dbReference type="Pfam" id="PF00230">
    <property type="entry name" value="MIP"/>
    <property type="match status" value="1"/>
</dbReference>